<comment type="similarity">
    <text evidence="1">Belongs to the AfsR/DnrI/RedD regulatory family.</text>
</comment>
<dbReference type="InterPro" id="IPR041664">
    <property type="entry name" value="AAA_16"/>
</dbReference>
<gene>
    <name evidence="8" type="ORF">JK358_33155</name>
</gene>
<dbReference type="SUPFAM" id="SSF46894">
    <property type="entry name" value="C-terminal effector domain of the bipartite response regulators"/>
    <property type="match status" value="1"/>
</dbReference>
<evidence type="ECO:0000259" key="7">
    <source>
        <dbReference type="PROSITE" id="PS51755"/>
    </source>
</evidence>
<keyword evidence="4" id="KW-0804">Transcription</keyword>
<accession>A0ABS1MG76</accession>
<dbReference type="InterPro" id="IPR011990">
    <property type="entry name" value="TPR-like_helical_dom_sf"/>
</dbReference>
<dbReference type="RefSeq" id="WP_201955280.1">
    <property type="nucleotide sequence ID" value="NZ_JAERRJ010000015.1"/>
</dbReference>
<dbReference type="SMART" id="SM00862">
    <property type="entry name" value="Trans_reg_C"/>
    <property type="match status" value="1"/>
</dbReference>
<proteinExistence type="inferred from homology"/>
<dbReference type="SMART" id="SM00382">
    <property type="entry name" value="AAA"/>
    <property type="match status" value="1"/>
</dbReference>
<dbReference type="SUPFAM" id="SSF52540">
    <property type="entry name" value="P-loop containing nucleoside triphosphate hydrolases"/>
    <property type="match status" value="1"/>
</dbReference>
<reference evidence="8 9" key="1">
    <citation type="submission" date="2021-01" db="EMBL/GenBank/DDBJ databases">
        <title>WGS of actinomycetes isolated from Thailand.</title>
        <authorList>
            <person name="Thawai C."/>
        </authorList>
    </citation>
    <scope>NUCLEOTIDE SEQUENCE [LARGE SCALE GENOMIC DNA]</scope>
    <source>
        <strain evidence="8 9">LPG 2</strain>
    </source>
</reference>
<feature type="domain" description="OmpR/PhoB-type" evidence="7">
    <location>
        <begin position="1"/>
        <end position="99"/>
    </location>
</feature>
<keyword evidence="3 5" id="KW-0238">DNA-binding</keyword>
<dbReference type="Proteomes" id="UP000602198">
    <property type="component" value="Unassembled WGS sequence"/>
</dbReference>
<dbReference type="InterPro" id="IPR051677">
    <property type="entry name" value="AfsR-DnrI-RedD_regulator"/>
</dbReference>
<feature type="DNA-binding region" description="OmpR/PhoB-type" evidence="5">
    <location>
        <begin position="1"/>
        <end position="99"/>
    </location>
</feature>
<dbReference type="PROSITE" id="PS51755">
    <property type="entry name" value="OMPR_PHOB"/>
    <property type="match status" value="1"/>
</dbReference>
<evidence type="ECO:0000256" key="3">
    <source>
        <dbReference type="ARBA" id="ARBA00023125"/>
    </source>
</evidence>
<evidence type="ECO:0000256" key="5">
    <source>
        <dbReference type="PROSITE-ProRule" id="PRU01091"/>
    </source>
</evidence>
<dbReference type="EMBL" id="JAERRJ010000015">
    <property type="protein sequence ID" value="MBL1079266.1"/>
    <property type="molecule type" value="Genomic_DNA"/>
</dbReference>
<dbReference type="InterPro" id="IPR001867">
    <property type="entry name" value="OmpR/PhoB-type_DNA-bd"/>
</dbReference>
<dbReference type="SUPFAM" id="SSF48452">
    <property type="entry name" value="TPR-like"/>
    <property type="match status" value="1"/>
</dbReference>
<dbReference type="SMART" id="SM01043">
    <property type="entry name" value="BTAD"/>
    <property type="match status" value="1"/>
</dbReference>
<dbReference type="InterPro" id="IPR016032">
    <property type="entry name" value="Sig_transdc_resp-reg_C-effctor"/>
</dbReference>
<protein>
    <submittedName>
        <fullName evidence="8">AAA family ATPase</fullName>
    </submittedName>
</protein>
<evidence type="ECO:0000313" key="8">
    <source>
        <dbReference type="EMBL" id="MBL1079266.1"/>
    </source>
</evidence>
<dbReference type="InterPro" id="IPR027417">
    <property type="entry name" value="P-loop_NTPase"/>
</dbReference>
<dbReference type="Gene3D" id="1.25.40.10">
    <property type="entry name" value="Tetratricopeptide repeat domain"/>
    <property type="match status" value="2"/>
</dbReference>
<evidence type="ECO:0000256" key="2">
    <source>
        <dbReference type="ARBA" id="ARBA00023015"/>
    </source>
</evidence>
<dbReference type="PANTHER" id="PTHR35807">
    <property type="entry name" value="TRANSCRIPTIONAL REGULATOR REDD-RELATED"/>
    <property type="match status" value="1"/>
</dbReference>
<feature type="region of interest" description="Disordered" evidence="6">
    <location>
        <begin position="781"/>
        <end position="820"/>
    </location>
</feature>
<evidence type="ECO:0000313" key="9">
    <source>
        <dbReference type="Proteomes" id="UP000602198"/>
    </source>
</evidence>
<evidence type="ECO:0000256" key="4">
    <source>
        <dbReference type="ARBA" id="ARBA00023163"/>
    </source>
</evidence>
<dbReference type="CDD" id="cd15831">
    <property type="entry name" value="BTAD"/>
    <property type="match status" value="1"/>
</dbReference>
<dbReference type="InterPro" id="IPR003593">
    <property type="entry name" value="AAA+_ATPase"/>
</dbReference>
<organism evidence="8 9">
    <name type="scientific">Nocardia acididurans</name>
    <dbReference type="NCBI Taxonomy" id="2802282"/>
    <lineage>
        <taxon>Bacteria</taxon>
        <taxon>Bacillati</taxon>
        <taxon>Actinomycetota</taxon>
        <taxon>Actinomycetes</taxon>
        <taxon>Mycobacteriales</taxon>
        <taxon>Nocardiaceae</taxon>
        <taxon>Nocardia</taxon>
    </lineage>
</organism>
<dbReference type="InterPro" id="IPR005158">
    <property type="entry name" value="BTAD"/>
</dbReference>
<keyword evidence="9" id="KW-1185">Reference proteome</keyword>
<dbReference type="Pfam" id="PF13191">
    <property type="entry name" value="AAA_16"/>
    <property type="match status" value="1"/>
</dbReference>
<dbReference type="Gene3D" id="1.10.10.10">
    <property type="entry name" value="Winged helix-like DNA-binding domain superfamily/Winged helix DNA-binding domain"/>
    <property type="match status" value="1"/>
</dbReference>
<evidence type="ECO:0000256" key="1">
    <source>
        <dbReference type="ARBA" id="ARBA00005820"/>
    </source>
</evidence>
<dbReference type="PANTHER" id="PTHR35807:SF1">
    <property type="entry name" value="TRANSCRIPTIONAL REGULATOR REDD"/>
    <property type="match status" value="1"/>
</dbReference>
<evidence type="ECO:0000256" key="6">
    <source>
        <dbReference type="SAM" id="MobiDB-lite"/>
    </source>
</evidence>
<dbReference type="Pfam" id="PF03704">
    <property type="entry name" value="BTAD"/>
    <property type="match status" value="1"/>
</dbReference>
<name>A0ABS1MG76_9NOCA</name>
<dbReference type="InterPro" id="IPR036388">
    <property type="entry name" value="WH-like_DNA-bd_sf"/>
</dbReference>
<comment type="caution">
    <text evidence="8">The sequence shown here is derived from an EMBL/GenBank/DDBJ whole genome shotgun (WGS) entry which is preliminary data.</text>
</comment>
<dbReference type="Gene3D" id="3.40.50.300">
    <property type="entry name" value="P-loop containing nucleotide triphosphate hydrolases"/>
    <property type="match status" value="1"/>
</dbReference>
<sequence>MLQLRLLDGVELILDGRVRVLGPPQRRGVLAVLAVRRGQWVSGAALVDALYEGARVPSSGTGVVQTHISALRRVLEPDRAPRATPTVLLSGHGGYQLRVTDEQVDVGVFDRLVAAAGDAGAAGDWGRAELLYAEALALYSGEPLAGIPGPWAEQQRMVLAERRLAVVEDSLEIAVRHGRAAQTIDTLRMLTAEHPLRERLRALLMRALADRGRRSEALAVYRDTRRLLVDELGVEPGAELRRVHERILEGWEPAPVSPADEPAPEWDSEPIRLLDRERELSDLDTWVRRAGSGRGGLILITGRSGYGKTCLLDEFARRYPRSVRIDLLPGDDLAAEMLRQLGGASEVEGDERADDHAMAARLRTAIAQRTAAPARGADATADAQGSADQPLLVLIDNAAEMDDRSAKVLAAITPGLRRSRALVVMTLDERSWDQRVLDLHASLEPLAVEILRPRRLSPAGIAELFRERTGVACPAELATRIQWAAGEIPMLVDALISDLADREDPTRIPDRMLDGRYSRAITRLLQWFSADGAVMMRALSVLQEFEPGIATLAAAADEAPGVTRQRCELLADAGILASADPPAVRHPLIANTIHRLSGREESARFCTAAAEHERRVGFPARRVARYLRELCGPRYARWTVVLVDAAEEALRDCVIVEAVRWLELALHICGPEERDDLLVRLGQLELWTNPAAARARLDEALRGQRARGVNPTAAVPLAWTMAMRREATAAIPLLHTVIAETEARDRRSADNVRASLWMVAALTAQTWNDLIADLSAGISRELDTRPPDGAGGELDTGMPDGAGSERDTGMPDGDGSELVSDPRARAARDDITAAMLTWADAFGVRIDARTALERLTPGAGAPALPRPLIGMQAHLAMWGGDLGTALRLTELRADQHFGAIDTYRAILRSEVMLRSGAYRDVLAELGPVLGDIDDALIVPPATVAAQYAHALLCLGRVAEAEQWLDRRTADANPETWEWTVALHIRALVCAERGDVRKALGHFLEVGRRVGAVGIANPAHIPWRSSAAIQLLCIGERARAHELVSEELALAHRWNTPATIGRAMRVLAAAAPGGPDAALLERAVALLHTQDSPVELIPALLDLARLHSRAGNPDRARPLLDEARTLAEPIGAARHLAEIDALLAGTS</sequence>
<keyword evidence="2" id="KW-0805">Transcription regulation</keyword>